<dbReference type="PROSITE" id="PS50893">
    <property type="entry name" value="ABC_TRANSPORTER_2"/>
    <property type="match status" value="1"/>
</dbReference>
<dbReference type="PROSITE" id="PS00211">
    <property type="entry name" value="ABC_TRANSPORTER_1"/>
    <property type="match status" value="1"/>
</dbReference>
<comment type="caution">
    <text evidence="6">The sequence shown here is derived from an EMBL/GenBank/DDBJ whole genome shotgun (WGS) entry which is preliminary data.</text>
</comment>
<dbReference type="AlphaFoldDB" id="X0PD15"/>
<dbReference type="InterPro" id="IPR017871">
    <property type="entry name" value="ABC_transporter-like_CS"/>
</dbReference>
<evidence type="ECO:0000256" key="4">
    <source>
        <dbReference type="ARBA" id="ARBA00022840"/>
    </source>
</evidence>
<dbReference type="Pfam" id="PF00005">
    <property type="entry name" value="ABC_tran"/>
    <property type="match status" value="1"/>
</dbReference>
<keyword evidence="4 6" id="KW-0067">ATP-binding</keyword>
<dbReference type="SMART" id="SM00382">
    <property type="entry name" value="AAA"/>
    <property type="match status" value="1"/>
</dbReference>
<keyword evidence="2" id="KW-0813">Transport</keyword>
<dbReference type="Proteomes" id="UP000051236">
    <property type="component" value="Unassembled WGS sequence"/>
</dbReference>
<name>X0PD15_9LACO</name>
<evidence type="ECO:0000256" key="1">
    <source>
        <dbReference type="ARBA" id="ARBA00005417"/>
    </source>
</evidence>
<protein>
    <submittedName>
        <fullName evidence="6">ABC transporter, ATP-binding protein</fullName>
    </submittedName>
</protein>
<reference evidence="6 7" key="1">
    <citation type="journal article" date="2015" name="Genome Announc.">
        <title>Expanding the biotechnology potential of lactobacilli through comparative genomics of 213 strains and associated genera.</title>
        <authorList>
            <person name="Sun Z."/>
            <person name="Harris H.M."/>
            <person name="McCann A."/>
            <person name="Guo C."/>
            <person name="Argimon S."/>
            <person name="Zhang W."/>
            <person name="Yang X."/>
            <person name="Jeffery I.B."/>
            <person name="Cooney J.C."/>
            <person name="Kagawa T.F."/>
            <person name="Liu W."/>
            <person name="Song Y."/>
            <person name="Salvetti E."/>
            <person name="Wrobel A."/>
            <person name="Rasinkangas P."/>
            <person name="Parkhill J."/>
            <person name="Rea M.C."/>
            <person name="O'Sullivan O."/>
            <person name="Ritari J."/>
            <person name="Douillard F.P."/>
            <person name="Paul Ross R."/>
            <person name="Yang R."/>
            <person name="Briner A.E."/>
            <person name="Felis G.E."/>
            <person name="de Vos W.M."/>
            <person name="Barrangou R."/>
            <person name="Klaenhammer T.R."/>
            <person name="Caufield P.W."/>
            <person name="Cui Y."/>
            <person name="Zhang H."/>
            <person name="O'Toole P.W."/>
        </authorList>
    </citation>
    <scope>NUCLEOTIDE SEQUENCE [LARGE SCALE GENOMIC DNA]</scope>
    <source>
        <strain evidence="6 7">DSM 18527</strain>
    </source>
</reference>
<dbReference type="InterPro" id="IPR027417">
    <property type="entry name" value="P-loop_NTPase"/>
</dbReference>
<feature type="domain" description="ABC transporter" evidence="5">
    <location>
        <begin position="4"/>
        <end position="241"/>
    </location>
</feature>
<dbReference type="CDD" id="cd03214">
    <property type="entry name" value="ABC_Iron-Siderophores_B12_Hemin"/>
    <property type="match status" value="1"/>
</dbReference>
<proteinExistence type="inferred from homology"/>
<keyword evidence="3" id="KW-0547">Nucleotide-binding</keyword>
<dbReference type="Gene3D" id="3.40.50.300">
    <property type="entry name" value="P-loop containing nucleotide triphosphate hydrolases"/>
    <property type="match status" value="1"/>
</dbReference>
<dbReference type="PATRIC" id="fig|1423734.3.peg.3194"/>
<dbReference type="GO" id="GO:0016887">
    <property type="term" value="F:ATP hydrolysis activity"/>
    <property type="evidence" value="ECO:0007669"/>
    <property type="project" value="InterPro"/>
</dbReference>
<dbReference type="EMBL" id="AZGA01000057">
    <property type="protein sequence ID" value="KRM33065.1"/>
    <property type="molecule type" value="Genomic_DNA"/>
</dbReference>
<dbReference type="InterPro" id="IPR003439">
    <property type="entry name" value="ABC_transporter-like_ATP-bd"/>
</dbReference>
<dbReference type="PANTHER" id="PTHR42734">
    <property type="entry name" value="METAL TRANSPORT SYSTEM ATP-BINDING PROTEIN TM_0124-RELATED"/>
    <property type="match status" value="1"/>
</dbReference>
<dbReference type="STRING" id="1423734.FC83_GL003145"/>
<dbReference type="FunFam" id="3.40.50.300:FF:000134">
    <property type="entry name" value="Iron-enterobactin ABC transporter ATP-binding protein"/>
    <property type="match status" value="1"/>
</dbReference>
<accession>X0PD15</accession>
<gene>
    <name evidence="6" type="ORF">FC83_GL003145</name>
</gene>
<comment type="similarity">
    <text evidence="1">Belongs to the ABC transporter superfamily.</text>
</comment>
<keyword evidence="7" id="KW-1185">Reference proteome</keyword>
<evidence type="ECO:0000256" key="3">
    <source>
        <dbReference type="ARBA" id="ARBA00022741"/>
    </source>
</evidence>
<dbReference type="PANTHER" id="PTHR42734:SF6">
    <property type="entry name" value="MOLYBDATE IMPORT ATP-BINDING PROTEIN MOLC"/>
    <property type="match status" value="1"/>
</dbReference>
<sequence length="259" mass="28056">MPTLATKALTYGYTKAKLCLKDVNLTINPGQITTILGPNGVGKSTLLQLLCGLLTPVRGSVLLDHQNVSQLPPAKRAQAIALVPQMTSIGALPYTVLDYLLLGKTAQLGLFQKPREADYHQAQQVLGELNASDLLNRECQSLSGGQMQLVTIGKALMQAPQIMLLDEPTAALDYRNQVQILKLLQQLADQGLGIVLTSHDPNQAVLLKHQVALVDRTGHLEVGDMAAMINSEKLSKIYGTNLHVEYVASCQRLVCMITL</sequence>
<evidence type="ECO:0000256" key="2">
    <source>
        <dbReference type="ARBA" id="ARBA00022448"/>
    </source>
</evidence>
<evidence type="ECO:0000259" key="5">
    <source>
        <dbReference type="PROSITE" id="PS50893"/>
    </source>
</evidence>
<evidence type="ECO:0000313" key="6">
    <source>
        <dbReference type="EMBL" id="KRM33065.1"/>
    </source>
</evidence>
<dbReference type="InterPro" id="IPR050153">
    <property type="entry name" value="Metal_Ion_Import_ABC"/>
</dbReference>
<evidence type="ECO:0000313" key="7">
    <source>
        <dbReference type="Proteomes" id="UP000051236"/>
    </source>
</evidence>
<dbReference type="OrthoDB" id="9806726at2"/>
<dbReference type="GO" id="GO:0005524">
    <property type="term" value="F:ATP binding"/>
    <property type="evidence" value="ECO:0007669"/>
    <property type="project" value="UniProtKB-KW"/>
</dbReference>
<dbReference type="eggNOG" id="COG1120">
    <property type="taxonomic scope" value="Bacteria"/>
</dbReference>
<organism evidence="6 7">
    <name type="scientific">Agrilactobacillus composti DSM 18527 = JCM 14202</name>
    <dbReference type="NCBI Taxonomy" id="1423734"/>
    <lineage>
        <taxon>Bacteria</taxon>
        <taxon>Bacillati</taxon>
        <taxon>Bacillota</taxon>
        <taxon>Bacilli</taxon>
        <taxon>Lactobacillales</taxon>
        <taxon>Lactobacillaceae</taxon>
        <taxon>Agrilactobacillus</taxon>
    </lineage>
</organism>
<dbReference type="InterPro" id="IPR003593">
    <property type="entry name" value="AAA+_ATPase"/>
</dbReference>
<dbReference type="SUPFAM" id="SSF52540">
    <property type="entry name" value="P-loop containing nucleoside triphosphate hydrolases"/>
    <property type="match status" value="1"/>
</dbReference>
<dbReference type="RefSeq" id="WP_035450964.1">
    <property type="nucleotide sequence ID" value="NZ_AZGA01000057.1"/>
</dbReference>